<dbReference type="InterPro" id="IPR007863">
    <property type="entry name" value="Peptidase_M16_C"/>
</dbReference>
<dbReference type="Pfam" id="PF05193">
    <property type="entry name" value="Peptidase_M16_C"/>
    <property type="match status" value="1"/>
</dbReference>
<feature type="domain" description="Peptidase M16 C-terminal" evidence="4">
    <location>
        <begin position="188"/>
        <end position="388"/>
    </location>
</feature>
<evidence type="ECO:0000313" key="6">
    <source>
        <dbReference type="Proteomes" id="UP001240483"/>
    </source>
</evidence>
<dbReference type="InterPro" id="IPR011249">
    <property type="entry name" value="Metalloenz_LuxS/M16"/>
</dbReference>
<dbReference type="GO" id="GO:0046872">
    <property type="term" value="F:metal ion binding"/>
    <property type="evidence" value="ECO:0007669"/>
    <property type="project" value="InterPro"/>
</dbReference>
<dbReference type="PANTHER" id="PTHR11851">
    <property type="entry name" value="METALLOPROTEASE"/>
    <property type="match status" value="1"/>
</dbReference>
<dbReference type="RefSeq" id="WP_285333398.1">
    <property type="nucleotide sequence ID" value="NZ_JASODW010000009.1"/>
</dbReference>
<dbReference type="PANTHER" id="PTHR11851:SF49">
    <property type="entry name" value="MITOCHONDRIAL-PROCESSING PEPTIDASE SUBUNIT ALPHA"/>
    <property type="match status" value="1"/>
</dbReference>
<dbReference type="GO" id="GO:0006508">
    <property type="term" value="P:proteolysis"/>
    <property type="evidence" value="ECO:0007669"/>
    <property type="project" value="InterPro"/>
</dbReference>
<dbReference type="EMBL" id="JASODW010000009">
    <property type="protein sequence ID" value="MDK6275607.1"/>
    <property type="molecule type" value="Genomic_DNA"/>
</dbReference>
<dbReference type="Pfam" id="PF00675">
    <property type="entry name" value="Peptidase_M16"/>
    <property type="match status" value="1"/>
</dbReference>
<comment type="caution">
    <text evidence="5">The sequence shown here is derived from an EMBL/GenBank/DDBJ whole genome shotgun (WGS) entry which is preliminary data.</text>
</comment>
<dbReference type="PROSITE" id="PS00143">
    <property type="entry name" value="INSULINASE"/>
    <property type="match status" value="1"/>
</dbReference>
<evidence type="ECO:0000256" key="2">
    <source>
        <dbReference type="RuleBase" id="RU004447"/>
    </source>
</evidence>
<dbReference type="GO" id="GO:0004222">
    <property type="term" value="F:metalloendopeptidase activity"/>
    <property type="evidence" value="ECO:0007669"/>
    <property type="project" value="InterPro"/>
</dbReference>
<evidence type="ECO:0000259" key="4">
    <source>
        <dbReference type="Pfam" id="PF05193"/>
    </source>
</evidence>
<protein>
    <submittedName>
        <fullName evidence="5">Pitrilysin family protein</fullName>
    </submittedName>
</protein>
<name>A0AAP4FH41_9MICC</name>
<dbReference type="Gene3D" id="3.30.830.10">
    <property type="entry name" value="Metalloenzyme, LuxS/M16 peptidase-like"/>
    <property type="match status" value="2"/>
</dbReference>
<dbReference type="InterPro" id="IPR011765">
    <property type="entry name" value="Pept_M16_N"/>
</dbReference>
<dbReference type="AlphaFoldDB" id="A0AAP4FH41"/>
<dbReference type="Proteomes" id="UP001240483">
    <property type="component" value="Unassembled WGS sequence"/>
</dbReference>
<dbReference type="InterPro" id="IPR001431">
    <property type="entry name" value="Pept_M16_Zn_BS"/>
</dbReference>
<dbReference type="InterPro" id="IPR050361">
    <property type="entry name" value="MPP/UQCRC_Complex"/>
</dbReference>
<accession>A0AAP4FH41</accession>
<evidence type="ECO:0000256" key="1">
    <source>
        <dbReference type="ARBA" id="ARBA00007261"/>
    </source>
</evidence>
<feature type="domain" description="Peptidase M16 N-terminal" evidence="3">
    <location>
        <begin position="33"/>
        <end position="180"/>
    </location>
</feature>
<reference evidence="5" key="1">
    <citation type="submission" date="2023-05" db="EMBL/GenBank/DDBJ databases">
        <title>Cataloging the Phylogenetic Diversity of Human Bladder Bacteria.</title>
        <authorList>
            <person name="Du J."/>
        </authorList>
    </citation>
    <scope>NUCLEOTIDE SEQUENCE</scope>
    <source>
        <strain evidence="5">UMB9978</strain>
    </source>
</reference>
<proteinExistence type="inferred from homology"/>
<gene>
    <name evidence="5" type="ORF">QP116_07685</name>
</gene>
<evidence type="ECO:0000313" key="5">
    <source>
        <dbReference type="EMBL" id="MDK6275607.1"/>
    </source>
</evidence>
<organism evidence="5 6">
    <name type="scientific">Pseudoglutamicibacter cumminsii</name>
    <dbReference type="NCBI Taxonomy" id="156979"/>
    <lineage>
        <taxon>Bacteria</taxon>
        <taxon>Bacillati</taxon>
        <taxon>Actinomycetota</taxon>
        <taxon>Actinomycetes</taxon>
        <taxon>Micrococcales</taxon>
        <taxon>Micrococcaceae</taxon>
        <taxon>Pseudoglutamicibacter</taxon>
    </lineage>
</organism>
<dbReference type="SUPFAM" id="SSF63411">
    <property type="entry name" value="LuxS/MPP-like metallohydrolase"/>
    <property type="match status" value="2"/>
</dbReference>
<sequence>MPLVPSPERLEQTLRQDEDGSIVRRTVLPSGVRILTEHMPAALSASVGFWVGVGSRDEAEGQYGSTHFLEHLLFKGTPTRSALDISLAFDRVAGEANAATTKETTCYHARVLGEDLPMAIEVISDMVTQPLLDHEEAERERGVILDELAMDADDPLSMAHEQFSRLIFGEHPLARPVGGTRAEIRELKVEEFRDHYNKHYAPETLVITAAGAVNHDDVVRMATEALKAGGWDLDTERTPMPRRTATYGVTIDAQALGTPDGIPEPVEELRAMPGSQAGVFRIYKDIEQAQVFLGVPGLPTDSENRFALSILSTVLGGGMSSRLFQEVRERRGLAYSTFAMTAGYSDTGFFSLYAGCAPEDAETTLEVLGEQFDLIAAEGITEDELDWAVGSLAGQSVLTGEDHGPRMSRLAGAELMTGHYVTLEETLEKLRAVTRDDVKALAARLAAQPRTAVILAPEAYIGE</sequence>
<comment type="similarity">
    <text evidence="1 2">Belongs to the peptidase M16 family.</text>
</comment>
<evidence type="ECO:0000259" key="3">
    <source>
        <dbReference type="Pfam" id="PF00675"/>
    </source>
</evidence>